<proteinExistence type="predicted"/>
<dbReference type="CDD" id="cd00146">
    <property type="entry name" value="PKD"/>
    <property type="match status" value="1"/>
</dbReference>
<name>A0A1M7LB22_9BACT</name>
<dbReference type="Gene3D" id="2.60.40.10">
    <property type="entry name" value="Immunoglobulins"/>
    <property type="match status" value="1"/>
</dbReference>
<dbReference type="OrthoDB" id="1363152at2"/>
<protein>
    <recommendedName>
        <fullName evidence="1">PKD domain-containing protein</fullName>
    </recommendedName>
</protein>
<feature type="domain" description="PKD" evidence="1">
    <location>
        <begin position="45"/>
        <end position="95"/>
    </location>
</feature>
<evidence type="ECO:0000313" key="2">
    <source>
        <dbReference type="EMBL" id="SHM74785.1"/>
    </source>
</evidence>
<gene>
    <name evidence="2" type="ORF">SAMN05444266_110215</name>
</gene>
<dbReference type="Pfam" id="PF18911">
    <property type="entry name" value="PKD_4"/>
    <property type="match status" value="1"/>
</dbReference>
<dbReference type="InterPro" id="IPR013783">
    <property type="entry name" value="Ig-like_fold"/>
</dbReference>
<dbReference type="InterPro" id="IPR000601">
    <property type="entry name" value="PKD_dom"/>
</dbReference>
<dbReference type="InterPro" id="IPR035986">
    <property type="entry name" value="PKD_dom_sf"/>
</dbReference>
<dbReference type="PROSITE" id="PS50093">
    <property type="entry name" value="PKD"/>
    <property type="match status" value="1"/>
</dbReference>
<dbReference type="AlphaFoldDB" id="A0A1M7LB22"/>
<accession>A0A1M7LB22</accession>
<organism evidence="2 3">
    <name type="scientific">Chitinophaga jiangningensis</name>
    <dbReference type="NCBI Taxonomy" id="1419482"/>
    <lineage>
        <taxon>Bacteria</taxon>
        <taxon>Pseudomonadati</taxon>
        <taxon>Bacteroidota</taxon>
        <taxon>Chitinophagia</taxon>
        <taxon>Chitinophagales</taxon>
        <taxon>Chitinophagaceae</taxon>
        <taxon>Chitinophaga</taxon>
    </lineage>
</organism>
<keyword evidence="3" id="KW-1185">Reference proteome</keyword>
<dbReference type="EMBL" id="FRBL01000010">
    <property type="protein sequence ID" value="SHM74785.1"/>
    <property type="molecule type" value="Genomic_DNA"/>
</dbReference>
<dbReference type="RefSeq" id="WP_073086450.1">
    <property type="nucleotide sequence ID" value="NZ_FRBL01000010.1"/>
</dbReference>
<evidence type="ECO:0000259" key="1">
    <source>
        <dbReference type="PROSITE" id="PS50093"/>
    </source>
</evidence>
<dbReference type="SUPFAM" id="SSF49299">
    <property type="entry name" value="PKD domain"/>
    <property type="match status" value="1"/>
</dbReference>
<dbReference type="PROSITE" id="PS51257">
    <property type="entry name" value="PROKAR_LIPOPROTEIN"/>
    <property type="match status" value="1"/>
</dbReference>
<sequence length="115" mass="12422">MKQVSLLLFLLLSACGKSERQDVDCPGESNAVKFDYVTDPANSRKVDYTISYTGDISITSITFDYGDGKTESLSVLTGSHTYAQPGVYIVKATLTLQNSTGVICAITPAKRVTIF</sequence>
<evidence type="ECO:0000313" key="3">
    <source>
        <dbReference type="Proteomes" id="UP000184420"/>
    </source>
</evidence>
<dbReference type="Proteomes" id="UP000184420">
    <property type="component" value="Unassembled WGS sequence"/>
</dbReference>
<reference evidence="2 3" key="1">
    <citation type="submission" date="2016-11" db="EMBL/GenBank/DDBJ databases">
        <authorList>
            <person name="Jaros S."/>
            <person name="Januszkiewicz K."/>
            <person name="Wedrychowicz H."/>
        </authorList>
    </citation>
    <scope>NUCLEOTIDE SEQUENCE [LARGE SCALE GENOMIC DNA]</scope>
    <source>
        <strain evidence="2 3">DSM 27406</strain>
    </source>
</reference>